<dbReference type="SMART" id="SM00331">
    <property type="entry name" value="PP2C_SIG"/>
    <property type="match status" value="1"/>
</dbReference>
<evidence type="ECO:0000259" key="1">
    <source>
        <dbReference type="PROSITE" id="PS51746"/>
    </source>
</evidence>
<evidence type="ECO:0000313" key="2">
    <source>
        <dbReference type="EMBL" id="QUE49784.1"/>
    </source>
</evidence>
<dbReference type="Proteomes" id="UP000676169">
    <property type="component" value="Chromosome"/>
</dbReference>
<dbReference type="PROSITE" id="PS51746">
    <property type="entry name" value="PPM_2"/>
    <property type="match status" value="1"/>
</dbReference>
<dbReference type="KEGG" id="lamb:KBB96_12985"/>
<dbReference type="SMART" id="SM00332">
    <property type="entry name" value="PP2Cc"/>
    <property type="match status" value="1"/>
</dbReference>
<dbReference type="SUPFAM" id="SSF81606">
    <property type="entry name" value="PP2C-like"/>
    <property type="match status" value="1"/>
</dbReference>
<name>A0A975IY56_9BACT</name>
<dbReference type="Gene3D" id="3.60.40.10">
    <property type="entry name" value="PPM-type phosphatase domain"/>
    <property type="match status" value="1"/>
</dbReference>
<proteinExistence type="predicted"/>
<protein>
    <submittedName>
        <fullName evidence="2">Serine/threonine-protein phosphatase</fullName>
    </submittedName>
</protein>
<accession>A0A975IY56</accession>
<dbReference type="PANTHER" id="PTHR47992">
    <property type="entry name" value="PROTEIN PHOSPHATASE"/>
    <property type="match status" value="1"/>
</dbReference>
<keyword evidence="3" id="KW-1185">Reference proteome</keyword>
<dbReference type="AlphaFoldDB" id="A0A975IY56"/>
<dbReference type="RefSeq" id="WP_211629873.1">
    <property type="nucleotide sequence ID" value="NZ_CP073100.1"/>
</dbReference>
<dbReference type="InterPro" id="IPR001932">
    <property type="entry name" value="PPM-type_phosphatase-like_dom"/>
</dbReference>
<dbReference type="GO" id="GO:0004722">
    <property type="term" value="F:protein serine/threonine phosphatase activity"/>
    <property type="evidence" value="ECO:0007669"/>
    <property type="project" value="InterPro"/>
</dbReference>
<dbReference type="InterPro" id="IPR015655">
    <property type="entry name" value="PP2C"/>
</dbReference>
<evidence type="ECO:0000313" key="3">
    <source>
        <dbReference type="Proteomes" id="UP000676169"/>
    </source>
</evidence>
<organism evidence="2 3">
    <name type="scientific">Luteolibacter ambystomatis</name>
    <dbReference type="NCBI Taxonomy" id="2824561"/>
    <lineage>
        <taxon>Bacteria</taxon>
        <taxon>Pseudomonadati</taxon>
        <taxon>Verrucomicrobiota</taxon>
        <taxon>Verrucomicrobiia</taxon>
        <taxon>Verrucomicrobiales</taxon>
        <taxon>Verrucomicrobiaceae</taxon>
        <taxon>Luteolibacter</taxon>
    </lineage>
</organism>
<gene>
    <name evidence="2" type="ORF">KBB96_12985</name>
</gene>
<dbReference type="Pfam" id="PF13672">
    <property type="entry name" value="PP2C_2"/>
    <property type="match status" value="1"/>
</dbReference>
<dbReference type="CDD" id="cd00143">
    <property type="entry name" value="PP2Cc"/>
    <property type="match status" value="1"/>
</dbReference>
<feature type="domain" description="PPM-type phosphatase" evidence="1">
    <location>
        <begin position="14"/>
        <end position="271"/>
    </location>
</feature>
<reference evidence="2" key="1">
    <citation type="submission" date="2021-04" db="EMBL/GenBank/DDBJ databases">
        <title>Luteolibacter sp. 32A isolated from the skin of an Anderson's salamander (Ambystoma andersonii).</title>
        <authorList>
            <person name="Spergser J."/>
            <person name="Busse H.-J."/>
        </authorList>
    </citation>
    <scope>NUCLEOTIDE SEQUENCE</scope>
    <source>
        <strain evidence="2">32A</strain>
    </source>
</reference>
<dbReference type="InterPro" id="IPR036457">
    <property type="entry name" value="PPM-type-like_dom_sf"/>
</dbReference>
<sequence length="273" mass="30217">MEQDPATLPPASLRWSGMTHPGRFRANNEDAFLALTFDAREFHYLGKTGQASLAQSDYVFAVSDGMGGAKSGEFASRIAVEKITRLLPKSFGMAAQHLDAGFEDVLATLFDSIHGAILDLGRHYEECQGMGATLSLAWFMPGWMCFCHIGDSRIYYLPKDGDSIQITHDHSHVGWQRRMGKINEREARSHPQRHALSQALGGGQKNIDPHIGRVACQPGDRFLICSDGLVDGLWDRRMTELARGELDASRLVLESVMESGRDNTTALLIEIEE</sequence>
<dbReference type="EMBL" id="CP073100">
    <property type="protein sequence ID" value="QUE49784.1"/>
    <property type="molecule type" value="Genomic_DNA"/>
</dbReference>